<reference evidence="2" key="1">
    <citation type="submission" date="2023-04" db="EMBL/GenBank/DDBJ databases">
        <title>Phytophthora lilii NBRC 32176.</title>
        <authorList>
            <person name="Ichikawa N."/>
            <person name="Sato H."/>
            <person name="Tonouchi N."/>
        </authorList>
    </citation>
    <scope>NUCLEOTIDE SEQUENCE</scope>
    <source>
        <strain evidence="2">NBRC 32176</strain>
    </source>
</reference>
<dbReference type="EMBL" id="BSXW01000703">
    <property type="protein sequence ID" value="GMF28257.1"/>
    <property type="molecule type" value="Genomic_DNA"/>
</dbReference>
<feature type="compositionally biased region" description="Low complexity" evidence="1">
    <location>
        <begin position="91"/>
        <end position="102"/>
    </location>
</feature>
<feature type="region of interest" description="Disordered" evidence="1">
    <location>
        <begin position="160"/>
        <end position="193"/>
    </location>
</feature>
<protein>
    <submittedName>
        <fullName evidence="2">Unnamed protein product</fullName>
    </submittedName>
</protein>
<evidence type="ECO:0000256" key="1">
    <source>
        <dbReference type="SAM" id="MobiDB-lite"/>
    </source>
</evidence>
<proteinExistence type="predicted"/>
<evidence type="ECO:0000313" key="2">
    <source>
        <dbReference type="EMBL" id="GMF28257.1"/>
    </source>
</evidence>
<feature type="compositionally biased region" description="Polar residues" evidence="1">
    <location>
        <begin position="105"/>
        <end position="116"/>
    </location>
</feature>
<name>A0A9W6U871_9STRA</name>
<feature type="region of interest" description="Disordered" evidence="1">
    <location>
        <begin position="69"/>
        <end position="136"/>
    </location>
</feature>
<gene>
    <name evidence="2" type="ORF">Plil01_001187900</name>
</gene>
<keyword evidence="3" id="KW-1185">Reference proteome</keyword>
<evidence type="ECO:0000313" key="3">
    <source>
        <dbReference type="Proteomes" id="UP001165083"/>
    </source>
</evidence>
<dbReference type="OrthoDB" id="129052at2759"/>
<accession>A0A9W6U871</accession>
<dbReference type="AlphaFoldDB" id="A0A9W6U871"/>
<organism evidence="2 3">
    <name type="scientific">Phytophthora lilii</name>
    <dbReference type="NCBI Taxonomy" id="2077276"/>
    <lineage>
        <taxon>Eukaryota</taxon>
        <taxon>Sar</taxon>
        <taxon>Stramenopiles</taxon>
        <taxon>Oomycota</taxon>
        <taxon>Peronosporomycetes</taxon>
        <taxon>Peronosporales</taxon>
        <taxon>Peronosporaceae</taxon>
        <taxon>Phytophthora</taxon>
    </lineage>
</organism>
<feature type="compositionally biased region" description="Basic and acidic residues" evidence="1">
    <location>
        <begin position="161"/>
        <end position="184"/>
    </location>
</feature>
<comment type="caution">
    <text evidence="2">The sequence shown here is derived from an EMBL/GenBank/DDBJ whole genome shotgun (WGS) entry which is preliminary data.</text>
</comment>
<dbReference type="Proteomes" id="UP001165083">
    <property type="component" value="Unassembled WGS sequence"/>
</dbReference>
<sequence length="254" mass="27845">MLGPLTIFTSCPNTRMPTVQANTNAEAVNNDTNHSLAATTECPLIGSDYGEKVSTIDQLPRGTALHVARTPLIKESPRTAQVSKQATGKGPSTSSSVSPEVISLKHSNSTASSLNNSDHEDTSPAVESVDSEVSMNNDMARKVSNGADLARRAARRVNVWKKSEQERRGEEERARQAKHEQEKRRQNHAAHVKQRRRAEIYALNALLRELQQEKVAQYIVAQKKLQEVQQHGDCKNQSGVMTTSALSQVRSVGA</sequence>